<dbReference type="STRING" id="29435.SAMN05216588_12067"/>
<dbReference type="PANTHER" id="PTHR42789">
    <property type="entry name" value="D-ISOMER SPECIFIC 2-HYDROXYACID DEHYDROGENASE FAMILY PROTEIN (AFU_ORTHOLOGUE AFUA_6G10090)"/>
    <property type="match status" value="1"/>
</dbReference>
<evidence type="ECO:0000313" key="8">
    <source>
        <dbReference type="EMBL" id="SDI61305.1"/>
    </source>
</evidence>
<evidence type="ECO:0000256" key="5">
    <source>
        <dbReference type="RuleBase" id="RU003719"/>
    </source>
</evidence>
<accession>A0A1G8M089</accession>
<dbReference type="Gene3D" id="3.40.50.720">
    <property type="entry name" value="NAD(P)-binding Rossmann-like Domain"/>
    <property type="match status" value="2"/>
</dbReference>
<dbReference type="GO" id="GO:0008652">
    <property type="term" value="P:amino acid biosynthetic process"/>
    <property type="evidence" value="ECO:0007669"/>
    <property type="project" value="UniProtKB-KW"/>
</dbReference>
<dbReference type="InterPro" id="IPR029752">
    <property type="entry name" value="D-isomer_DH_CS1"/>
</dbReference>
<evidence type="ECO:0000256" key="2">
    <source>
        <dbReference type="ARBA" id="ARBA00022605"/>
    </source>
</evidence>
<dbReference type="InterPro" id="IPR006140">
    <property type="entry name" value="D-isomer_DH_NAD-bd"/>
</dbReference>
<keyword evidence="3 5" id="KW-0560">Oxidoreductase</keyword>
<dbReference type="SUPFAM" id="SSF52283">
    <property type="entry name" value="Formate/glycerate dehydrogenase catalytic domain-like"/>
    <property type="match status" value="1"/>
</dbReference>
<protein>
    <submittedName>
        <fullName evidence="8">D-3-phosphoglycerate dehydrogenase</fullName>
    </submittedName>
</protein>
<sequence>MRVVSTSPSFAQYSQEPLALLAEHGIDHVRLPADLDEDAFIEQARDAQAAIVAFTPITARVLDALPQLRLVCKHGVGVDNIDVAAARARGVKVCNVPGANRHAVADFTFALLLALARQIPQADRLTRAGQWPRLFGAGVHGKTLGIVGLGNIGREVARRARGFDMPVLAYDPYPAPELAQQLGVEFCTLEALCRRSDFISLHVGLDAGTHHLIDAQALARMKPTAMLINAARGGIVDEQALLATLRAGGLAGAALDAFEQEPPYGSELLGLDNVIATSHIAGYTEQALTTLSLACVENVIRSARGTPLMHVVSD</sequence>
<dbReference type="AlphaFoldDB" id="A0A1G8M089"/>
<dbReference type="FunFam" id="3.40.50.720:FF:000203">
    <property type="entry name" value="D-3-phosphoglycerate dehydrogenase (SerA)"/>
    <property type="match status" value="1"/>
</dbReference>
<dbReference type="Proteomes" id="UP000198606">
    <property type="component" value="Unassembled WGS sequence"/>
</dbReference>
<reference evidence="8 9" key="1">
    <citation type="submission" date="2016-10" db="EMBL/GenBank/DDBJ databases">
        <authorList>
            <person name="de Groot N.N."/>
        </authorList>
    </citation>
    <scope>NUCLEOTIDE SEQUENCE [LARGE SCALE GENOMIC DNA]</scope>
    <source>
        <strain evidence="8 9">LMG 18387</strain>
    </source>
</reference>
<dbReference type="GO" id="GO:0051287">
    <property type="term" value="F:NAD binding"/>
    <property type="evidence" value="ECO:0007669"/>
    <property type="project" value="InterPro"/>
</dbReference>
<dbReference type="PROSITE" id="PS00065">
    <property type="entry name" value="D_2_HYDROXYACID_DH_1"/>
    <property type="match status" value="1"/>
</dbReference>
<evidence type="ECO:0000259" key="7">
    <source>
        <dbReference type="Pfam" id="PF02826"/>
    </source>
</evidence>
<dbReference type="InterPro" id="IPR050857">
    <property type="entry name" value="D-2-hydroxyacid_DH"/>
</dbReference>
<comment type="similarity">
    <text evidence="1 5">Belongs to the D-isomer specific 2-hydroxyacid dehydrogenase family.</text>
</comment>
<dbReference type="SUPFAM" id="SSF51735">
    <property type="entry name" value="NAD(P)-binding Rossmann-fold domains"/>
    <property type="match status" value="1"/>
</dbReference>
<name>A0A1G8M089_9GAMM</name>
<dbReference type="GO" id="GO:0016616">
    <property type="term" value="F:oxidoreductase activity, acting on the CH-OH group of donors, NAD or NADP as acceptor"/>
    <property type="evidence" value="ECO:0007669"/>
    <property type="project" value="InterPro"/>
</dbReference>
<dbReference type="InterPro" id="IPR036291">
    <property type="entry name" value="NAD(P)-bd_dom_sf"/>
</dbReference>
<organism evidence="8 9">
    <name type="scientific">Phytopseudomonas flavescens</name>
    <dbReference type="NCBI Taxonomy" id="29435"/>
    <lineage>
        <taxon>Bacteria</taxon>
        <taxon>Pseudomonadati</taxon>
        <taxon>Pseudomonadota</taxon>
        <taxon>Gammaproteobacteria</taxon>
        <taxon>Pseudomonadales</taxon>
        <taxon>Pseudomonadaceae</taxon>
        <taxon>Phytopseudomonas</taxon>
    </lineage>
</organism>
<dbReference type="CDD" id="cd12172">
    <property type="entry name" value="PGDH_like_2"/>
    <property type="match status" value="1"/>
</dbReference>
<evidence type="ECO:0000256" key="1">
    <source>
        <dbReference type="ARBA" id="ARBA00005854"/>
    </source>
</evidence>
<feature type="domain" description="D-isomer specific 2-hydroxyacid dehydrogenase NAD-binding" evidence="7">
    <location>
        <begin position="109"/>
        <end position="281"/>
    </location>
</feature>
<evidence type="ECO:0000256" key="3">
    <source>
        <dbReference type="ARBA" id="ARBA00023002"/>
    </source>
</evidence>
<dbReference type="Pfam" id="PF00389">
    <property type="entry name" value="2-Hacid_dh"/>
    <property type="match status" value="1"/>
</dbReference>
<evidence type="ECO:0000259" key="6">
    <source>
        <dbReference type="Pfam" id="PF00389"/>
    </source>
</evidence>
<keyword evidence="4" id="KW-0520">NAD</keyword>
<feature type="domain" description="D-isomer specific 2-hydroxyacid dehydrogenase catalytic" evidence="6">
    <location>
        <begin position="13"/>
        <end position="312"/>
    </location>
</feature>
<proteinExistence type="inferred from homology"/>
<gene>
    <name evidence="8" type="ORF">SAMN05216588_12067</name>
</gene>
<keyword evidence="2" id="KW-0028">Amino-acid biosynthesis</keyword>
<evidence type="ECO:0000256" key="4">
    <source>
        <dbReference type="ARBA" id="ARBA00023027"/>
    </source>
</evidence>
<dbReference type="PROSITE" id="PS00671">
    <property type="entry name" value="D_2_HYDROXYACID_DH_3"/>
    <property type="match status" value="1"/>
</dbReference>
<dbReference type="EMBL" id="FNDG01000020">
    <property type="protein sequence ID" value="SDI61305.1"/>
    <property type="molecule type" value="Genomic_DNA"/>
</dbReference>
<evidence type="ECO:0000313" key="9">
    <source>
        <dbReference type="Proteomes" id="UP000198606"/>
    </source>
</evidence>
<dbReference type="PANTHER" id="PTHR42789:SF1">
    <property type="entry name" value="D-ISOMER SPECIFIC 2-HYDROXYACID DEHYDROGENASE FAMILY PROTEIN (AFU_ORTHOLOGUE AFUA_6G10090)"/>
    <property type="match status" value="1"/>
</dbReference>
<dbReference type="InterPro" id="IPR029753">
    <property type="entry name" value="D-isomer_DH_CS"/>
</dbReference>
<dbReference type="InterPro" id="IPR006139">
    <property type="entry name" value="D-isomer_2_OHA_DH_cat_dom"/>
</dbReference>
<dbReference type="Pfam" id="PF02826">
    <property type="entry name" value="2-Hacid_dh_C"/>
    <property type="match status" value="1"/>
</dbReference>
<dbReference type="RefSeq" id="WP_084307955.1">
    <property type="nucleotide sequence ID" value="NZ_FNDG01000020.1"/>
</dbReference>